<feature type="transmembrane region" description="Helical" evidence="1">
    <location>
        <begin position="32"/>
        <end position="54"/>
    </location>
</feature>
<gene>
    <name evidence="3" type="ORF">XmelCFBP4644_06405</name>
</gene>
<evidence type="ECO:0000313" key="3">
    <source>
        <dbReference type="EMBL" id="PPU74065.1"/>
    </source>
</evidence>
<name>A0A2S7DJR1_9XANT</name>
<feature type="chain" id="PRO_5015425484" evidence="2">
    <location>
        <begin position="17"/>
        <end position="127"/>
    </location>
</feature>
<evidence type="ECO:0000313" key="4">
    <source>
        <dbReference type="Proteomes" id="UP000239865"/>
    </source>
</evidence>
<keyword evidence="1" id="KW-0812">Transmembrane</keyword>
<feature type="transmembrane region" description="Helical" evidence="1">
    <location>
        <begin position="61"/>
        <end position="81"/>
    </location>
</feature>
<feature type="signal peptide" evidence="2">
    <location>
        <begin position="1"/>
        <end position="16"/>
    </location>
</feature>
<evidence type="ECO:0000256" key="1">
    <source>
        <dbReference type="SAM" id="Phobius"/>
    </source>
</evidence>
<proteinExistence type="predicted"/>
<evidence type="ECO:0000256" key="2">
    <source>
        <dbReference type="SAM" id="SignalP"/>
    </source>
</evidence>
<reference evidence="3 4" key="1">
    <citation type="submission" date="2016-08" db="EMBL/GenBank/DDBJ databases">
        <authorList>
            <person name="Seilhamer J.J."/>
        </authorList>
    </citation>
    <scope>NUCLEOTIDE SEQUENCE [LARGE SCALE GENOMIC DNA]</scope>
    <source>
        <strain evidence="3 4">CFBP4644</strain>
    </source>
</reference>
<feature type="transmembrane region" description="Helical" evidence="1">
    <location>
        <begin position="93"/>
        <end position="117"/>
    </location>
</feature>
<organism evidence="3 4">
    <name type="scientific">Xanthomonas melonis</name>
    <dbReference type="NCBI Taxonomy" id="56456"/>
    <lineage>
        <taxon>Bacteria</taxon>
        <taxon>Pseudomonadati</taxon>
        <taxon>Pseudomonadota</taxon>
        <taxon>Gammaproteobacteria</taxon>
        <taxon>Lysobacterales</taxon>
        <taxon>Lysobacteraceae</taxon>
        <taxon>Xanthomonas</taxon>
    </lineage>
</organism>
<dbReference type="EMBL" id="MDEH01000002">
    <property type="protein sequence ID" value="PPU74065.1"/>
    <property type="molecule type" value="Genomic_DNA"/>
</dbReference>
<dbReference type="AlphaFoldDB" id="A0A2S7DJR1"/>
<keyword evidence="1" id="KW-1133">Transmembrane helix</keyword>
<keyword evidence="2" id="KW-0732">Signal</keyword>
<comment type="caution">
    <text evidence="3">The sequence shown here is derived from an EMBL/GenBank/DDBJ whole genome shotgun (WGS) entry which is preliminary data.</text>
</comment>
<accession>A0A2S7DJR1</accession>
<protein>
    <submittedName>
        <fullName evidence="3">Uncharacterized protein</fullName>
    </submittedName>
</protein>
<sequence>MRVARLFLLASVSVVAFDAVAAVASRALGFSYSYAAIGSVVLYAAFGSAAARMFAFRTAPLLGAAMGLVDGTAGWAVAWAVGPGRLSDGELTALLWMATAVFAVLVGAICAVVGGGVGRLMGRTPQA</sequence>
<keyword evidence="1" id="KW-0472">Membrane</keyword>
<dbReference type="Proteomes" id="UP000239865">
    <property type="component" value="Unassembled WGS sequence"/>
</dbReference>